<reference evidence="2" key="1">
    <citation type="submission" date="2021-05" db="EMBL/GenBank/DDBJ databases">
        <authorList>
            <person name="Alioto T."/>
            <person name="Alioto T."/>
            <person name="Gomez Garrido J."/>
        </authorList>
    </citation>
    <scope>NUCLEOTIDE SEQUENCE</scope>
</reference>
<organism evidence="2">
    <name type="scientific">Cacopsylla melanoneura</name>
    <dbReference type="NCBI Taxonomy" id="428564"/>
    <lineage>
        <taxon>Eukaryota</taxon>
        <taxon>Metazoa</taxon>
        <taxon>Ecdysozoa</taxon>
        <taxon>Arthropoda</taxon>
        <taxon>Hexapoda</taxon>
        <taxon>Insecta</taxon>
        <taxon>Pterygota</taxon>
        <taxon>Neoptera</taxon>
        <taxon>Paraneoptera</taxon>
        <taxon>Hemiptera</taxon>
        <taxon>Sternorrhyncha</taxon>
        <taxon>Psylloidea</taxon>
        <taxon>Psyllidae</taxon>
        <taxon>Psyllinae</taxon>
        <taxon>Cacopsylla</taxon>
    </lineage>
</organism>
<proteinExistence type="predicted"/>
<protein>
    <submittedName>
        <fullName evidence="2">Uncharacterized protein</fullName>
    </submittedName>
</protein>
<keyword evidence="1" id="KW-0732">Signal</keyword>
<evidence type="ECO:0000256" key="1">
    <source>
        <dbReference type="SAM" id="SignalP"/>
    </source>
</evidence>
<dbReference type="EMBL" id="HBUF01249365">
    <property type="protein sequence ID" value="CAG6679531.1"/>
    <property type="molecule type" value="Transcribed_RNA"/>
</dbReference>
<dbReference type="AlphaFoldDB" id="A0A8D8T366"/>
<feature type="chain" id="PRO_5034286459" evidence="1">
    <location>
        <begin position="29"/>
        <end position="148"/>
    </location>
</feature>
<sequence>MLSPRASSMRNILSFTLLITFFSSMCSTLDSPESWSFNVDPYTVTGIMDFSPFLNITICEKGKEKICTEDFARELKKGNQIVKNRDSLRKGCDFDTGLNQTVCWIRKKVWSPVDGTGKSTVFELQFWRDTKLNRCKCRYTYPTVDDDE</sequence>
<accession>A0A8D8T366</accession>
<evidence type="ECO:0000313" key="2">
    <source>
        <dbReference type="EMBL" id="CAG6679531.1"/>
    </source>
</evidence>
<name>A0A8D8T366_9HEMI</name>
<feature type="signal peptide" evidence="1">
    <location>
        <begin position="1"/>
        <end position="28"/>
    </location>
</feature>